<gene>
    <name evidence="1" type="ORF">RRG08_061290</name>
</gene>
<sequence>MDDVLTQPPVLFTARHGQLSPAEGPKLPKADEGEADIPSLFYIWGRLEGCQFILYLTLYQGEGQGVPLQKFLVRSYKAVYLWLLHSFGHHPNHLTGGIFQCPPEGLAVIKTKLQGGSH</sequence>
<reference evidence="1" key="1">
    <citation type="journal article" date="2023" name="G3 (Bethesda)">
        <title>A reference genome for the long-term kleptoplast-retaining sea slug Elysia crispata morphotype clarki.</title>
        <authorList>
            <person name="Eastman K.E."/>
            <person name="Pendleton A.L."/>
            <person name="Shaikh M.A."/>
            <person name="Suttiyut T."/>
            <person name="Ogas R."/>
            <person name="Tomko P."/>
            <person name="Gavelis G."/>
            <person name="Widhalm J.R."/>
            <person name="Wisecaver J.H."/>
        </authorList>
    </citation>
    <scope>NUCLEOTIDE SEQUENCE</scope>
    <source>
        <strain evidence="1">ECLA1</strain>
    </source>
</reference>
<dbReference type="Proteomes" id="UP001283361">
    <property type="component" value="Unassembled WGS sequence"/>
</dbReference>
<name>A0AAE0YEU9_9GAST</name>
<protein>
    <submittedName>
        <fullName evidence="1">Uncharacterized protein</fullName>
    </submittedName>
</protein>
<evidence type="ECO:0000313" key="1">
    <source>
        <dbReference type="EMBL" id="KAK3743354.1"/>
    </source>
</evidence>
<keyword evidence="2" id="KW-1185">Reference proteome</keyword>
<proteinExistence type="predicted"/>
<dbReference type="AlphaFoldDB" id="A0AAE0YEU9"/>
<dbReference type="EMBL" id="JAWDGP010006314">
    <property type="protein sequence ID" value="KAK3743354.1"/>
    <property type="molecule type" value="Genomic_DNA"/>
</dbReference>
<accession>A0AAE0YEU9</accession>
<evidence type="ECO:0000313" key="2">
    <source>
        <dbReference type="Proteomes" id="UP001283361"/>
    </source>
</evidence>
<comment type="caution">
    <text evidence="1">The sequence shown here is derived from an EMBL/GenBank/DDBJ whole genome shotgun (WGS) entry which is preliminary data.</text>
</comment>
<organism evidence="1 2">
    <name type="scientific">Elysia crispata</name>
    <name type="common">lettuce slug</name>
    <dbReference type="NCBI Taxonomy" id="231223"/>
    <lineage>
        <taxon>Eukaryota</taxon>
        <taxon>Metazoa</taxon>
        <taxon>Spiralia</taxon>
        <taxon>Lophotrochozoa</taxon>
        <taxon>Mollusca</taxon>
        <taxon>Gastropoda</taxon>
        <taxon>Heterobranchia</taxon>
        <taxon>Euthyneura</taxon>
        <taxon>Panpulmonata</taxon>
        <taxon>Sacoglossa</taxon>
        <taxon>Placobranchoidea</taxon>
        <taxon>Plakobranchidae</taxon>
        <taxon>Elysia</taxon>
    </lineage>
</organism>